<dbReference type="InterPro" id="IPR012910">
    <property type="entry name" value="Plug_dom"/>
</dbReference>
<dbReference type="Gene3D" id="2.40.170.20">
    <property type="entry name" value="TonB-dependent receptor, beta-barrel domain"/>
    <property type="match status" value="1"/>
</dbReference>
<dbReference type="InterPro" id="IPR039426">
    <property type="entry name" value="TonB-dep_rcpt-like"/>
</dbReference>
<dbReference type="InterPro" id="IPR000531">
    <property type="entry name" value="Beta-barrel_TonB"/>
</dbReference>
<keyword evidence="7" id="KW-0406">Ion transport</keyword>
<comment type="subcellular location">
    <subcellularLocation>
        <location evidence="1">Cell outer membrane</location>
        <topology evidence="1">Multi-pass membrane protein</topology>
    </subcellularLocation>
</comment>
<evidence type="ECO:0000256" key="10">
    <source>
        <dbReference type="ARBA" id="ARBA00023237"/>
    </source>
</evidence>
<dbReference type="AlphaFoldDB" id="A0A1W1BHW1"/>
<dbReference type="PROSITE" id="PS01156">
    <property type="entry name" value="TONB_DEPENDENT_REC_2"/>
    <property type="match status" value="1"/>
</dbReference>
<dbReference type="InterPro" id="IPR036942">
    <property type="entry name" value="Beta-barrel_TonB_sf"/>
</dbReference>
<keyword evidence="3" id="KW-0410">Iron transport</keyword>
<keyword evidence="6" id="KW-0408">Iron</keyword>
<reference evidence="13" key="1">
    <citation type="submission" date="2016-10" db="EMBL/GenBank/DDBJ databases">
        <authorList>
            <person name="de Groot N.N."/>
        </authorList>
    </citation>
    <scope>NUCLEOTIDE SEQUENCE</scope>
</reference>
<keyword evidence="8" id="KW-0798">TonB box</keyword>
<evidence type="ECO:0000256" key="1">
    <source>
        <dbReference type="ARBA" id="ARBA00004571"/>
    </source>
</evidence>
<dbReference type="GO" id="GO:0009279">
    <property type="term" value="C:cell outer membrane"/>
    <property type="evidence" value="ECO:0007669"/>
    <property type="project" value="UniProtKB-SubCell"/>
</dbReference>
<dbReference type="EMBL" id="FPHD01000021">
    <property type="protein sequence ID" value="SFV53093.1"/>
    <property type="molecule type" value="Genomic_DNA"/>
</dbReference>
<dbReference type="Pfam" id="PF07715">
    <property type="entry name" value="Plug"/>
    <property type="match status" value="1"/>
</dbReference>
<organism evidence="13">
    <name type="scientific">hydrothermal vent metagenome</name>
    <dbReference type="NCBI Taxonomy" id="652676"/>
    <lineage>
        <taxon>unclassified sequences</taxon>
        <taxon>metagenomes</taxon>
        <taxon>ecological metagenomes</taxon>
    </lineage>
</organism>
<keyword evidence="5" id="KW-0732">Signal</keyword>
<dbReference type="Pfam" id="PF00593">
    <property type="entry name" value="TonB_dep_Rec_b-barrel"/>
    <property type="match status" value="1"/>
</dbReference>
<evidence type="ECO:0000259" key="12">
    <source>
        <dbReference type="Pfam" id="PF07715"/>
    </source>
</evidence>
<evidence type="ECO:0000256" key="6">
    <source>
        <dbReference type="ARBA" id="ARBA00023004"/>
    </source>
</evidence>
<dbReference type="PANTHER" id="PTHR32552">
    <property type="entry name" value="FERRICHROME IRON RECEPTOR-RELATED"/>
    <property type="match status" value="1"/>
</dbReference>
<dbReference type="PROSITE" id="PS52016">
    <property type="entry name" value="TONB_DEPENDENT_REC_3"/>
    <property type="match status" value="1"/>
</dbReference>
<evidence type="ECO:0000256" key="2">
    <source>
        <dbReference type="ARBA" id="ARBA00022448"/>
    </source>
</evidence>
<name>A0A1W1BHW1_9ZZZZ</name>
<keyword evidence="10" id="KW-0998">Cell outer membrane</keyword>
<feature type="domain" description="TonB-dependent receptor-like beta-barrel" evidence="11">
    <location>
        <begin position="246"/>
        <end position="644"/>
    </location>
</feature>
<evidence type="ECO:0000256" key="7">
    <source>
        <dbReference type="ARBA" id="ARBA00023065"/>
    </source>
</evidence>
<evidence type="ECO:0000256" key="9">
    <source>
        <dbReference type="ARBA" id="ARBA00023136"/>
    </source>
</evidence>
<protein>
    <submittedName>
        <fullName evidence="13">TonB-dependent receptor</fullName>
    </submittedName>
</protein>
<proteinExistence type="predicted"/>
<evidence type="ECO:0000259" key="11">
    <source>
        <dbReference type="Pfam" id="PF00593"/>
    </source>
</evidence>
<keyword evidence="13" id="KW-0675">Receptor</keyword>
<dbReference type="InterPro" id="IPR010917">
    <property type="entry name" value="TonB_rcpt_CS"/>
</dbReference>
<feature type="domain" description="TonB-dependent receptor plug" evidence="12">
    <location>
        <begin position="46"/>
        <end position="149"/>
    </location>
</feature>
<accession>A0A1W1BHW1</accession>
<evidence type="ECO:0000256" key="8">
    <source>
        <dbReference type="ARBA" id="ARBA00023077"/>
    </source>
</evidence>
<dbReference type="GO" id="GO:0006826">
    <property type="term" value="P:iron ion transport"/>
    <property type="evidence" value="ECO:0007669"/>
    <property type="project" value="UniProtKB-KW"/>
</dbReference>
<dbReference type="SUPFAM" id="SSF56935">
    <property type="entry name" value="Porins"/>
    <property type="match status" value="1"/>
</dbReference>
<evidence type="ECO:0000256" key="3">
    <source>
        <dbReference type="ARBA" id="ARBA00022496"/>
    </source>
</evidence>
<dbReference type="PANTHER" id="PTHR32552:SF81">
    <property type="entry name" value="TONB-DEPENDENT OUTER MEMBRANE RECEPTOR"/>
    <property type="match status" value="1"/>
</dbReference>
<keyword evidence="9" id="KW-0472">Membrane</keyword>
<evidence type="ECO:0000313" key="13">
    <source>
        <dbReference type="EMBL" id="SFV53093.1"/>
    </source>
</evidence>
<keyword evidence="4" id="KW-0812">Transmembrane</keyword>
<evidence type="ECO:0000256" key="4">
    <source>
        <dbReference type="ARBA" id="ARBA00022692"/>
    </source>
</evidence>
<gene>
    <name evidence="13" type="ORF">MNB_SV-8-3</name>
</gene>
<keyword evidence="2" id="KW-0813">Transport</keyword>
<evidence type="ECO:0000256" key="5">
    <source>
        <dbReference type="ARBA" id="ARBA00022729"/>
    </source>
</evidence>
<sequence length="683" mass="76505">MKTKKLTLSLMAACTVLSISAFAEEVTLDDITVVSDFREQNLTKVNPATSVLDESQLYDKSYSSLGEVISKLPNINYAAGASRAKYIQIRGIGERSQFETPINPSVGLIVDGVDMSNTPLGATLFDMHQIEVHRGPQGTEFGANALGGVVVLQSNEPTKKTQGHIEATAGNYNTKAVGAAIGGTLVEDKLLGRFSLYKNVSDGYYKNTFLHKKNTNNIDELSAKGKLKWFVSDDHTVDLTLMHIDIDNGYDAFNQNSDYNTESDQPGKDKQKSNAISIKSHYKPSSNFHLETSLSYNDTDTLYSYDEDWTDGWNYGQDSTDSYKRNSKEKDVDIRLISDNSKIFNGTTGWVVGAYWKKYDSDLYREYTWLNGIPFTNTYTTDTKAFYGELNTALNDKLSLVTGLRVERWKADYSDSDHTVLSSSETLVGGKVALKYSADAFTNYTFQLTKGYRPAGVNQSYMSNDKIGKLFKSENLWNLEAGVNHTSSDKKLTYKASVFYGKRKDHQVKGSISTASWRFTDYIANADKSSYYGLETELDYALTDDLNLYGSLGLLRSKFDDFYNPVNAQRKDGRSVASAPRYQYDIGLVYSVSESLRFKTDLEGKGSYYFSNSNDQKSKSYKLLNASLEYTSGNWSAILWGKNLTDEKVQTRGFYFDNFGNGDELYTQLGAPRTFGLTISYDF</sequence>